<evidence type="ECO:0000313" key="23">
    <source>
        <dbReference type="Proteomes" id="UP000280346"/>
    </source>
</evidence>
<dbReference type="EMBL" id="RZIJ01000001">
    <property type="protein sequence ID" value="RUQ75814.1"/>
    <property type="molecule type" value="Genomic_DNA"/>
</dbReference>
<dbReference type="InterPro" id="IPR005702">
    <property type="entry name" value="Wzc-like_C"/>
</dbReference>
<evidence type="ECO:0000256" key="16">
    <source>
        <dbReference type="SAM" id="Coils"/>
    </source>
</evidence>
<dbReference type="RefSeq" id="WP_126994138.1">
    <property type="nucleotide sequence ID" value="NZ_JAKOAR010000005.1"/>
</dbReference>
<keyword evidence="16" id="KW-0175">Coiled coil</keyword>
<dbReference type="CDD" id="cd05387">
    <property type="entry name" value="BY-kinase"/>
    <property type="match status" value="1"/>
</dbReference>
<evidence type="ECO:0000259" key="19">
    <source>
        <dbReference type="Pfam" id="PF02706"/>
    </source>
</evidence>
<evidence type="ECO:0000256" key="4">
    <source>
        <dbReference type="ARBA" id="ARBA00011903"/>
    </source>
</evidence>
<dbReference type="GO" id="GO:0004713">
    <property type="term" value="F:protein tyrosine kinase activity"/>
    <property type="evidence" value="ECO:0007669"/>
    <property type="project" value="TreeGrafter"/>
</dbReference>
<evidence type="ECO:0000256" key="7">
    <source>
        <dbReference type="ARBA" id="ARBA00022679"/>
    </source>
</evidence>
<dbReference type="SUPFAM" id="SSF52540">
    <property type="entry name" value="P-loop containing nucleoside triphosphate hydrolases"/>
    <property type="match status" value="1"/>
</dbReference>
<dbReference type="Pfam" id="PF13614">
    <property type="entry name" value="AAA_31"/>
    <property type="match status" value="1"/>
</dbReference>
<dbReference type="InterPro" id="IPR050445">
    <property type="entry name" value="Bact_polysacc_biosynth/exp"/>
</dbReference>
<keyword evidence="10 22" id="KW-0418">Kinase</keyword>
<dbReference type="OrthoDB" id="230260at2"/>
<evidence type="ECO:0000256" key="18">
    <source>
        <dbReference type="SAM" id="Phobius"/>
    </source>
</evidence>
<evidence type="ECO:0000256" key="6">
    <source>
        <dbReference type="ARBA" id="ARBA00022519"/>
    </source>
</evidence>
<evidence type="ECO:0000256" key="1">
    <source>
        <dbReference type="ARBA" id="ARBA00004429"/>
    </source>
</evidence>
<feature type="region of interest" description="Disordered" evidence="17">
    <location>
        <begin position="1"/>
        <end position="21"/>
    </location>
</feature>
<dbReference type="PANTHER" id="PTHR32309:SF13">
    <property type="entry name" value="FERRIC ENTEROBACTIN TRANSPORT PROTEIN FEPE"/>
    <property type="match status" value="1"/>
</dbReference>
<organism evidence="22 23">
    <name type="scientific">Azospirillum doebereinerae</name>
    <dbReference type="NCBI Taxonomy" id="92933"/>
    <lineage>
        <taxon>Bacteria</taxon>
        <taxon>Pseudomonadati</taxon>
        <taxon>Pseudomonadota</taxon>
        <taxon>Alphaproteobacteria</taxon>
        <taxon>Rhodospirillales</taxon>
        <taxon>Azospirillaceae</taxon>
        <taxon>Azospirillum</taxon>
    </lineage>
</organism>
<evidence type="ECO:0000256" key="17">
    <source>
        <dbReference type="SAM" id="MobiDB-lite"/>
    </source>
</evidence>
<dbReference type="InterPro" id="IPR027417">
    <property type="entry name" value="P-loop_NTPase"/>
</dbReference>
<feature type="coiled-coil region" evidence="16">
    <location>
        <begin position="329"/>
        <end position="437"/>
    </location>
</feature>
<feature type="domain" description="Polysaccharide chain length determinant N-terminal" evidence="19">
    <location>
        <begin position="40"/>
        <end position="121"/>
    </location>
</feature>
<keyword evidence="23" id="KW-1185">Reference proteome</keyword>
<evidence type="ECO:0000256" key="9">
    <source>
        <dbReference type="ARBA" id="ARBA00022741"/>
    </source>
</evidence>
<feature type="transmembrane region" description="Helical" evidence="18">
    <location>
        <begin position="46"/>
        <end position="64"/>
    </location>
</feature>
<accession>A0A433JF78</accession>
<evidence type="ECO:0000313" key="22">
    <source>
        <dbReference type="EMBL" id="RUQ75814.1"/>
    </source>
</evidence>
<evidence type="ECO:0000256" key="5">
    <source>
        <dbReference type="ARBA" id="ARBA00022475"/>
    </source>
</evidence>
<evidence type="ECO:0000256" key="12">
    <source>
        <dbReference type="ARBA" id="ARBA00022989"/>
    </source>
</evidence>
<dbReference type="PANTHER" id="PTHR32309">
    <property type="entry name" value="TYROSINE-PROTEIN KINASE"/>
    <property type="match status" value="1"/>
</dbReference>
<keyword evidence="8 18" id="KW-0812">Transmembrane</keyword>
<evidence type="ECO:0000256" key="8">
    <source>
        <dbReference type="ARBA" id="ARBA00022692"/>
    </source>
</evidence>
<keyword evidence="12 18" id="KW-1133">Transmembrane helix</keyword>
<evidence type="ECO:0000256" key="2">
    <source>
        <dbReference type="ARBA" id="ARBA00007316"/>
    </source>
</evidence>
<evidence type="ECO:0000259" key="20">
    <source>
        <dbReference type="Pfam" id="PF13614"/>
    </source>
</evidence>
<keyword evidence="6" id="KW-0997">Cell inner membrane</keyword>
<comment type="subcellular location">
    <subcellularLocation>
        <location evidence="1">Cell inner membrane</location>
        <topology evidence="1">Multi-pass membrane protein</topology>
    </subcellularLocation>
</comment>
<comment type="caution">
    <text evidence="22">The sequence shown here is derived from an EMBL/GenBank/DDBJ whole genome shotgun (WGS) entry which is preliminary data.</text>
</comment>
<gene>
    <name evidence="22" type="ORF">EJ913_01500</name>
</gene>
<dbReference type="Pfam" id="PF02706">
    <property type="entry name" value="Wzz"/>
    <property type="match status" value="1"/>
</dbReference>
<reference evidence="22 23" key="1">
    <citation type="submission" date="2018-12" db="EMBL/GenBank/DDBJ databases">
        <authorList>
            <person name="Yang Y."/>
        </authorList>
    </citation>
    <scope>NUCLEOTIDE SEQUENCE [LARGE SCALE GENOMIC DNA]</scope>
    <source>
        <strain evidence="22 23">GSF71</strain>
    </source>
</reference>
<name>A0A433JF78_9PROT</name>
<dbReference type="Proteomes" id="UP000280346">
    <property type="component" value="Unassembled WGS sequence"/>
</dbReference>
<keyword evidence="9" id="KW-0547">Nucleotide-binding</keyword>
<keyword evidence="13 18" id="KW-0472">Membrane</keyword>
<dbReference type="InterPro" id="IPR003856">
    <property type="entry name" value="LPS_length_determ_N"/>
</dbReference>
<dbReference type="GO" id="GO:0005886">
    <property type="term" value="C:plasma membrane"/>
    <property type="evidence" value="ECO:0007669"/>
    <property type="project" value="UniProtKB-SubCell"/>
</dbReference>
<evidence type="ECO:0000256" key="13">
    <source>
        <dbReference type="ARBA" id="ARBA00023136"/>
    </source>
</evidence>
<keyword evidence="14" id="KW-0829">Tyrosine-protein kinase</keyword>
<evidence type="ECO:0000256" key="3">
    <source>
        <dbReference type="ARBA" id="ARBA00008883"/>
    </source>
</evidence>
<dbReference type="Gene3D" id="3.40.50.300">
    <property type="entry name" value="P-loop containing nucleotide triphosphate hydrolases"/>
    <property type="match status" value="1"/>
</dbReference>
<keyword evidence="5" id="KW-1003">Cell membrane</keyword>
<comment type="catalytic activity">
    <reaction evidence="15">
        <text>L-tyrosyl-[protein] + ATP = O-phospho-L-tyrosyl-[protein] + ADP + H(+)</text>
        <dbReference type="Rhea" id="RHEA:10596"/>
        <dbReference type="Rhea" id="RHEA-COMP:10136"/>
        <dbReference type="Rhea" id="RHEA-COMP:20101"/>
        <dbReference type="ChEBI" id="CHEBI:15378"/>
        <dbReference type="ChEBI" id="CHEBI:30616"/>
        <dbReference type="ChEBI" id="CHEBI:46858"/>
        <dbReference type="ChEBI" id="CHEBI:61978"/>
        <dbReference type="ChEBI" id="CHEBI:456216"/>
        <dbReference type="EC" id="2.7.10.2"/>
    </reaction>
</comment>
<comment type="similarity">
    <text evidence="3">Belongs to the etk/wzc family.</text>
</comment>
<feature type="domain" description="Tyrosine-protein kinase G-rich" evidence="21">
    <location>
        <begin position="411"/>
        <end position="492"/>
    </location>
</feature>
<evidence type="ECO:0000256" key="14">
    <source>
        <dbReference type="ARBA" id="ARBA00023137"/>
    </source>
</evidence>
<evidence type="ECO:0000256" key="11">
    <source>
        <dbReference type="ARBA" id="ARBA00022840"/>
    </source>
</evidence>
<proteinExistence type="inferred from homology"/>
<keyword evidence="11" id="KW-0067">ATP-binding</keyword>
<dbReference type="InterPro" id="IPR025669">
    <property type="entry name" value="AAA_dom"/>
</dbReference>
<dbReference type="Pfam" id="PF13807">
    <property type="entry name" value="GNVR"/>
    <property type="match status" value="1"/>
</dbReference>
<evidence type="ECO:0000256" key="10">
    <source>
        <dbReference type="ARBA" id="ARBA00022777"/>
    </source>
</evidence>
<dbReference type="AlphaFoldDB" id="A0A433JF78"/>
<comment type="similarity">
    <text evidence="2">Belongs to the CpsD/CapB family.</text>
</comment>
<sequence>MATQEIQEQPPHKGGRRSVGPVSYDLSASAASAVRRTTGLFRRHKLLIGTVVVLGTGLAGLVAMRMTPLYTAETLIMVEHRKNTVLNFQEVMSEMTPDISALQSEVAILKSPAFAEKVVARLGLMNDPEFNATLRPEPTGFWAALNPRNWIPASWMESLRGTRSDLPLSPEETARNQTTAVVNAVLDNVAVRPQGRSYVIAVSFDSEDPRKASLVANTMAELYLVDQLDEKFKASKRATAWLEERIGELRREAQTTGDAVEKYRAQSGLTASSGENTVVSQQLGALNTDYMLARTKRQEAEARLREVTALAASPRGVSAVGEVLGSPLIQALRQQEVELQRRIADAANRYGSRHPALQSLNSELRDLQSQMKADVAKVVANLGNEVELAKSREAGLKSSLDQLEAKQNEQQQSTVGLRTLERDASTAQAMYEALLTRSQEIASQGNIQQPDARVVSQAGIPLDPSQPNRKIIVLLALIASGTLGVLLAMLRERSDGGFRSPHQFETATGIRSLGIVPRIPRFGGSPASYAVDKPVSAFAESMQNLRTSLLLANPDGHQRVILFSSSVPGEGKSSVAAAFARTCANAGQRTILIDCDLRRKSLHDMLGLTNARGLSEVLAGTCTPDEVIQTDPRTGLAFIAGGHGTTLPQDMLGSSRMHQLLARLSREYDRVVLDSPPVLAVSEGKLLAALADQTVFIVRWGQTKRGTAMAGLKELVEAGGEVVGVLFSQVDTRRHAQYEFPDSGRYHGYRRYYAN</sequence>
<dbReference type="InterPro" id="IPR032807">
    <property type="entry name" value="GNVR"/>
</dbReference>
<dbReference type="EC" id="2.7.10.2" evidence="4"/>
<feature type="domain" description="AAA" evidence="20">
    <location>
        <begin position="559"/>
        <end position="717"/>
    </location>
</feature>
<protein>
    <recommendedName>
        <fullName evidence="4">non-specific protein-tyrosine kinase</fullName>
        <ecNumber evidence="4">2.7.10.2</ecNumber>
    </recommendedName>
</protein>
<evidence type="ECO:0000259" key="21">
    <source>
        <dbReference type="Pfam" id="PF13807"/>
    </source>
</evidence>
<evidence type="ECO:0000256" key="15">
    <source>
        <dbReference type="ARBA" id="ARBA00051245"/>
    </source>
</evidence>
<keyword evidence="7" id="KW-0808">Transferase</keyword>